<sequence length="221" mass="24186">MMMTARKRVHPLSARILANRMRFQSSSSSPHKRHIPSLESSSEDFSTDSSTSLSERQSHLPTTHSPTSSPSTGPSRKKCRSPSTLVPSTTPTPGSLSHVHINLILPRKRIKGSSVALSPEDIIKGSMEIRSEKEDIDSDIMDDIKANIAAEAVVADEFRVETDVEVEGDDEAEEEAKSSVRGTVEIQIDRVVEPVVFDEVLAPTTDRGSREIVQIGLDVVM</sequence>
<dbReference type="EMBL" id="BKCJ010353350">
    <property type="protein sequence ID" value="GEZ99744.1"/>
    <property type="molecule type" value="Genomic_DNA"/>
</dbReference>
<dbReference type="AlphaFoldDB" id="A0A699J046"/>
<organism evidence="2">
    <name type="scientific">Tanacetum cinerariifolium</name>
    <name type="common">Dalmatian daisy</name>
    <name type="synonym">Chrysanthemum cinerariifolium</name>
    <dbReference type="NCBI Taxonomy" id="118510"/>
    <lineage>
        <taxon>Eukaryota</taxon>
        <taxon>Viridiplantae</taxon>
        <taxon>Streptophyta</taxon>
        <taxon>Embryophyta</taxon>
        <taxon>Tracheophyta</taxon>
        <taxon>Spermatophyta</taxon>
        <taxon>Magnoliopsida</taxon>
        <taxon>eudicotyledons</taxon>
        <taxon>Gunneridae</taxon>
        <taxon>Pentapetalae</taxon>
        <taxon>asterids</taxon>
        <taxon>campanulids</taxon>
        <taxon>Asterales</taxon>
        <taxon>Asteraceae</taxon>
        <taxon>Asteroideae</taxon>
        <taxon>Anthemideae</taxon>
        <taxon>Anthemidinae</taxon>
        <taxon>Tanacetum</taxon>
    </lineage>
</organism>
<protein>
    <submittedName>
        <fullName evidence="2">Uncharacterized protein</fullName>
    </submittedName>
</protein>
<evidence type="ECO:0000256" key="1">
    <source>
        <dbReference type="SAM" id="MobiDB-lite"/>
    </source>
</evidence>
<reference evidence="2" key="1">
    <citation type="journal article" date="2019" name="Sci. Rep.">
        <title>Draft genome of Tanacetum cinerariifolium, the natural source of mosquito coil.</title>
        <authorList>
            <person name="Yamashiro T."/>
            <person name="Shiraishi A."/>
            <person name="Satake H."/>
            <person name="Nakayama K."/>
        </authorList>
    </citation>
    <scope>NUCLEOTIDE SEQUENCE</scope>
</reference>
<proteinExistence type="predicted"/>
<feature type="compositionally biased region" description="Low complexity" evidence="1">
    <location>
        <begin position="81"/>
        <end position="97"/>
    </location>
</feature>
<feature type="compositionally biased region" description="Low complexity" evidence="1">
    <location>
        <begin position="47"/>
        <end position="74"/>
    </location>
</feature>
<accession>A0A699J046</accession>
<feature type="region of interest" description="Disordered" evidence="1">
    <location>
        <begin position="20"/>
        <end position="97"/>
    </location>
</feature>
<evidence type="ECO:0000313" key="2">
    <source>
        <dbReference type="EMBL" id="GEZ99744.1"/>
    </source>
</evidence>
<comment type="caution">
    <text evidence="2">The sequence shown here is derived from an EMBL/GenBank/DDBJ whole genome shotgun (WGS) entry which is preliminary data.</text>
</comment>
<name>A0A699J046_TANCI</name>
<gene>
    <name evidence="2" type="ORF">Tci_571717</name>
</gene>